<dbReference type="Proteomes" id="UP000218785">
    <property type="component" value="Chromosome"/>
</dbReference>
<keyword evidence="2" id="KW-1185">Reference proteome</keyword>
<organism evidence="1 2">
    <name type="scientific">Tolypothrix tenuis PCC 7101</name>
    <dbReference type="NCBI Taxonomy" id="231146"/>
    <lineage>
        <taxon>Bacteria</taxon>
        <taxon>Bacillati</taxon>
        <taxon>Cyanobacteriota</taxon>
        <taxon>Cyanophyceae</taxon>
        <taxon>Nostocales</taxon>
        <taxon>Tolypothrichaceae</taxon>
        <taxon>Tolypothrix</taxon>
    </lineage>
</organism>
<name>A0A1Z4MTJ6_9CYAN</name>
<evidence type="ECO:0000313" key="1">
    <source>
        <dbReference type="EMBL" id="BAY96786.1"/>
    </source>
</evidence>
<dbReference type="RefSeq" id="WP_096573945.1">
    <property type="nucleotide sequence ID" value="NZ_CAWNJS010000001.1"/>
</dbReference>
<dbReference type="KEGG" id="ttq:NIES37_07230"/>
<accession>A0A1Z4MTJ6</accession>
<reference evidence="1 2" key="1">
    <citation type="submission" date="2017-06" db="EMBL/GenBank/DDBJ databases">
        <title>Genome sequencing of cyanobaciteial culture collection at National Institute for Environmental Studies (NIES).</title>
        <authorList>
            <person name="Hirose Y."/>
            <person name="Shimura Y."/>
            <person name="Fujisawa T."/>
            <person name="Nakamura Y."/>
            <person name="Kawachi M."/>
        </authorList>
    </citation>
    <scope>NUCLEOTIDE SEQUENCE [LARGE SCALE GENOMIC DNA]</scope>
    <source>
        <strain evidence="1 2">NIES-37</strain>
    </source>
</reference>
<dbReference type="EMBL" id="AP018248">
    <property type="protein sequence ID" value="BAY96786.1"/>
    <property type="molecule type" value="Genomic_DNA"/>
</dbReference>
<gene>
    <name evidence="1" type="ORF">NIES37_07230</name>
</gene>
<proteinExistence type="predicted"/>
<evidence type="ECO:0000313" key="2">
    <source>
        <dbReference type="Proteomes" id="UP000218785"/>
    </source>
</evidence>
<dbReference type="AlphaFoldDB" id="A0A1Z4MTJ6"/>
<sequence>MEFKRFNYQPLSPDELEDINHLRIIVERAVADGKLSKQEMECIKIAMRRNIQITFEKLVICREHIWDKIQTGELEYSWW</sequence>
<protein>
    <submittedName>
        <fullName evidence="1">Uncharacterized protein</fullName>
    </submittedName>
</protein>